<dbReference type="Gene3D" id="3.40.50.300">
    <property type="entry name" value="P-loop containing nucleotide triphosphate hydrolases"/>
    <property type="match status" value="1"/>
</dbReference>
<dbReference type="GO" id="GO:0016887">
    <property type="term" value="F:ATP hydrolysis activity"/>
    <property type="evidence" value="ECO:0007669"/>
    <property type="project" value="InterPro"/>
</dbReference>
<dbReference type="SUPFAM" id="SSF52540">
    <property type="entry name" value="P-loop containing nucleoside triphosphate hydrolases"/>
    <property type="match status" value="1"/>
</dbReference>
<sequence>MEWLNLIFDPSNDNFIAVKLASNLDDINDTYIKIVKYLESKSYSVFDPRFFSNCTREDCHLKFERHLVNVINKSVHKNVKQHFIVLKGFDYWCKINTINEFKEIVALDHWNDETNSIILKFSHKKRSINWVYNILFWLKYAIIPRLKKVYEFDLFVIGIYQNYFKSVLFYKDVFNSNEINVPSHPSNARKICDFSSKLFVDSYYPFKVLINKIKLNKTTLIIGPPGSGKTTLIKSLECSWLNYITDGSENGLVFTMDICKMVTPYVGEGELYIRQLFNQTKYSNANALITIDGVELFVATNYLENIYPDMSEERTNVYRCISYSLIEQIRNMSNNTKFVAVANTCKESIDPTFLSLIDTVITLDNGIIHKN</sequence>
<reference evidence="2 3" key="1">
    <citation type="journal article" date="2012" name="Nucleic Acids Res.">
        <title>Sequencing of the smallest Apicomplexan genome from the human pathogen Babesia microti.</title>
        <authorList>
            <person name="Cornillot E."/>
            <person name="Hadj-Kaddour K."/>
            <person name="Dassouli A."/>
            <person name="Noel B."/>
            <person name="Ranwez V."/>
            <person name="Vacherie B."/>
            <person name="Augagneur Y."/>
            <person name="Bres V."/>
            <person name="Duclos A."/>
            <person name="Randazzo S."/>
            <person name="Carcy B."/>
            <person name="Debierre-Grockiego F."/>
            <person name="Delbecq S."/>
            <person name="Moubri-Menage K."/>
            <person name="Shams-Eldin H."/>
            <person name="Usmani-Brown S."/>
            <person name="Bringaud F."/>
            <person name="Wincker P."/>
            <person name="Vivares C.P."/>
            <person name="Schwarz R.T."/>
            <person name="Schetters T.P."/>
            <person name="Krause P.J."/>
            <person name="Gorenflot A."/>
            <person name="Berry V."/>
            <person name="Barbe V."/>
            <person name="Ben Mamoun C."/>
        </authorList>
    </citation>
    <scope>NUCLEOTIDE SEQUENCE [LARGE SCALE GENOMIC DNA]</scope>
    <source>
        <strain evidence="2 3">RI</strain>
    </source>
</reference>
<dbReference type="VEuPathDB" id="PiroplasmaDB:BMR1_01G00231"/>
<dbReference type="InterPro" id="IPR003959">
    <property type="entry name" value="ATPase_AAA_core"/>
</dbReference>
<gene>
    <name evidence="2" type="ORF">BMR1_01G00231</name>
</gene>
<dbReference type="OrthoDB" id="66620at2759"/>
<reference evidence="2 3" key="3">
    <citation type="journal article" date="2016" name="Sci. Rep.">
        <title>Genome-wide diversity and gene expression profiling of Babesia microti isolates identify polymorphic genes that mediate host-pathogen interactions.</title>
        <authorList>
            <person name="Silva J.C."/>
            <person name="Cornillot E."/>
            <person name="McCracken C."/>
            <person name="Usmani-Brown S."/>
            <person name="Dwivedi A."/>
            <person name="Ifeonu O.O."/>
            <person name="Crabtree J."/>
            <person name="Gotia H.T."/>
            <person name="Virji A.Z."/>
            <person name="Reynes C."/>
            <person name="Colinge J."/>
            <person name="Kumar V."/>
            <person name="Lawres L."/>
            <person name="Pazzi J.E."/>
            <person name="Pablo J.V."/>
            <person name="Hung C."/>
            <person name="Brancato J."/>
            <person name="Kumari P."/>
            <person name="Orvis J."/>
            <person name="Tretina K."/>
            <person name="Chibucos M."/>
            <person name="Ott S."/>
            <person name="Sadzewicz L."/>
            <person name="Sengamalay N."/>
            <person name="Shetty A.C."/>
            <person name="Su Q."/>
            <person name="Tallon L."/>
            <person name="Fraser C.M."/>
            <person name="Frutos R."/>
            <person name="Molina D.M."/>
            <person name="Krause P.J."/>
            <person name="Ben Mamoun C."/>
        </authorList>
    </citation>
    <scope>NUCLEOTIDE SEQUENCE [LARGE SCALE GENOMIC DNA]</scope>
    <source>
        <strain evidence="2 3">RI</strain>
    </source>
</reference>
<proteinExistence type="predicted"/>
<dbReference type="Pfam" id="PF00004">
    <property type="entry name" value="AAA"/>
    <property type="match status" value="1"/>
</dbReference>
<organism evidence="2 3">
    <name type="scientific">Babesia microti (strain RI)</name>
    <dbReference type="NCBI Taxonomy" id="1133968"/>
    <lineage>
        <taxon>Eukaryota</taxon>
        <taxon>Sar</taxon>
        <taxon>Alveolata</taxon>
        <taxon>Apicomplexa</taxon>
        <taxon>Aconoidasida</taxon>
        <taxon>Piroplasmida</taxon>
        <taxon>Babesiidae</taxon>
        <taxon>Babesia</taxon>
    </lineage>
</organism>
<dbReference type="EMBL" id="FO082871">
    <property type="protein sequence ID" value="SIO73147.1"/>
    <property type="molecule type" value="Genomic_DNA"/>
</dbReference>
<dbReference type="InterPro" id="IPR027417">
    <property type="entry name" value="P-loop_NTPase"/>
</dbReference>
<evidence type="ECO:0000313" key="3">
    <source>
        <dbReference type="Proteomes" id="UP000002899"/>
    </source>
</evidence>
<name>A0A1N6LW98_BABMR</name>
<dbReference type="RefSeq" id="XP_021337259.1">
    <property type="nucleotide sequence ID" value="XM_021482889.1"/>
</dbReference>
<evidence type="ECO:0000313" key="2">
    <source>
        <dbReference type="EMBL" id="SIO73147.1"/>
    </source>
</evidence>
<protein>
    <recommendedName>
        <fullName evidence="1">ATPase AAA-type core domain-containing protein</fullName>
    </recommendedName>
</protein>
<dbReference type="GeneID" id="24423127"/>
<dbReference type="AlphaFoldDB" id="A0A1N6LW98"/>
<dbReference type="Proteomes" id="UP000002899">
    <property type="component" value="Chromosome I"/>
</dbReference>
<keyword evidence="3" id="KW-1185">Reference proteome</keyword>
<evidence type="ECO:0000259" key="1">
    <source>
        <dbReference type="Pfam" id="PF00004"/>
    </source>
</evidence>
<dbReference type="KEGG" id="bmic:BMR1_01G00231"/>
<feature type="domain" description="ATPase AAA-type core" evidence="1">
    <location>
        <begin position="220"/>
        <end position="363"/>
    </location>
</feature>
<accession>A0A1N6LW98</accession>
<reference evidence="2 3" key="2">
    <citation type="journal article" date="2013" name="PLoS ONE">
        <title>Whole genome mapping and re-organization of the nuclear and mitochondrial genomes of Babesia microti isolates.</title>
        <authorList>
            <person name="Cornillot E."/>
            <person name="Dassouli A."/>
            <person name="Garg A."/>
            <person name="Pachikara N."/>
            <person name="Randazzo S."/>
            <person name="Depoix D."/>
            <person name="Carcy B."/>
            <person name="Delbecq S."/>
            <person name="Frutos R."/>
            <person name="Silva J.C."/>
            <person name="Sutton R."/>
            <person name="Krause P.J."/>
            <person name="Mamoun C.B."/>
        </authorList>
    </citation>
    <scope>NUCLEOTIDE SEQUENCE [LARGE SCALE GENOMIC DNA]</scope>
    <source>
        <strain evidence="2 3">RI</strain>
    </source>
</reference>
<dbReference type="GO" id="GO:0005524">
    <property type="term" value="F:ATP binding"/>
    <property type="evidence" value="ECO:0007669"/>
    <property type="project" value="InterPro"/>
</dbReference>